<dbReference type="PROSITE" id="PS00498">
    <property type="entry name" value="TYROSINASE_2"/>
    <property type="match status" value="1"/>
</dbReference>
<dbReference type="InterPro" id="IPR002227">
    <property type="entry name" value="Tyrosinase_Cu-bd"/>
</dbReference>
<evidence type="ECO:0000256" key="1">
    <source>
        <dbReference type="ARBA" id="ARBA00022723"/>
    </source>
</evidence>
<name>A0A9P7YAX7_9HELO</name>
<gene>
    <name evidence="4" type="ORF">BJ875DRAFT_180610</name>
</gene>
<dbReference type="Pfam" id="PF00264">
    <property type="entry name" value="Tyrosinase"/>
    <property type="match status" value="1"/>
</dbReference>
<keyword evidence="1" id="KW-0479">Metal-binding</keyword>
<comment type="caution">
    <text evidence="4">The sequence shown here is derived from an EMBL/GenBank/DDBJ whole genome shotgun (WGS) entry which is preliminary data.</text>
</comment>
<dbReference type="InterPro" id="IPR008922">
    <property type="entry name" value="Di-copper_centre_dom_sf"/>
</dbReference>
<dbReference type="PANTHER" id="PTHR11474">
    <property type="entry name" value="TYROSINASE FAMILY MEMBER"/>
    <property type="match status" value="1"/>
</dbReference>
<feature type="domain" description="Tyrosinase copper-binding" evidence="2">
    <location>
        <begin position="109"/>
        <end position="126"/>
    </location>
</feature>
<dbReference type="AlphaFoldDB" id="A0A9P7YAX7"/>
<sequence>MFFQRVVTICTLAIYIGINLIEAKYALSPVTAGVNPQTGARPFRRNILDLQNDAPTWSLYIQALNAVQDTPEDELLSYFQLAGIHGRPYYSWDAYEWNPDAPLIGYCTHGNVLFPTWHRPYLALFERVLADQAQKIAKQYNTPEYQTAADNFRMPYWDWAEVPTMPDVITTPTLTIDTPSGPTTVTNPLYEYKFQQFPLNETWFPGDQDNKLSTYETTKRCPVDGVSNNNQANKNLVGRGLKKNTYDIFEKVTDYNTMSNGGTQGLSFEYVHNLVHVAVGGGFMGVILGHMTAVSYSAFDPIFWLHHTNVDRLLAMWEAVNPDSFLVAENDGTGSFTHPIGVPDTPSDPLTPFTTADGTTAYTSTISRHLKEFGHSYPEIQDWLPGMTPAELKKNVTTWINIHYNPTSPTKSRLRRATSPTKEWSVTIQALGTAMDGEGYIVDVKMSGVKFGEMIVSPPAPAGAAKGAMNATTNFEVGLNTVLSKAGVDTEDVAAVRAFLEMGLEASVTKADTTVVPAPRVAGLVLNVKEILVTPAASITEFPHYGASTLHPEIVKGKAGAA</sequence>
<protein>
    <submittedName>
        <fullName evidence="4">Common central domain of tyrosinase-domain-containing protein</fullName>
    </submittedName>
</protein>
<dbReference type="PRINTS" id="PR00092">
    <property type="entry name" value="TYROSINASE"/>
</dbReference>
<organism evidence="4 5">
    <name type="scientific">Amylocarpus encephaloides</name>
    <dbReference type="NCBI Taxonomy" id="45428"/>
    <lineage>
        <taxon>Eukaryota</taxon>
        <taxon>Fungi</taxon>
        <taxon>Dikarya</taxon>
        <taxon>Ascomycota</taxon>
        <taxon>Pezizomycotina</taxon>
        <taxon>Leotiomycetes</taxon>
        <taxon>Helotiales</taxon>
        <taxon>Helotiales incertae sedis</taxon>
        <taxon>Amylocarpus</taxon>
    </lineage>
</organism>
<evidence type="ECO:0000313" key="4">
    <source>
        <dbReference type="EMBL" id="KAG9229730.1"/>
    </source>
</evidence>
<dbReference type="EMBL" id="MU251736">
    <property type="protein sequence ID" value="KAG9229730.1"/>
    <property type="molecule type" value="Genomic_DNA"/>
</dbReference>
<reference evidence="4" key="1">
    <citation type="journal article" date="2021" name="IMA Fungus">
        <title>Genomic characterization of three marine fungi, including Emericellopsis atlantica sp. nov. with signatures of a generalist lifestyle and marine biomass degradation.</title>
        <authorList>
            <person name="Hagestad O.C."/>
            <person name="Hou L."/>
            <person name="Andersen J.H."/>
            <person name="Hansen E.H."/>
            <person name="Altermark B."/>
            <person name="Li C."/>
            <person name="Kuhnert E."/>
            <person name="Cox R.J."/>
            <person name="Crous P.W."/>
            <person name="Spatafora J.W."/>
            <person name="Lail K."/>
            <person name="Amirebrahimi M."/>
            <person name="Lipzen A."/>
            <person name="Pangilinan J."/>
            <person name="Andreopoulos W."/>
            <person name="Hayes R.D."/>
            <person name="Ng V."/>
            <person name="Grigoriev I.V."/>
            <person name="Jackson S.A."/>
            <person name="Sutton T.D.S."/>
            <person name="Dobson A.D.W."/>
            <person name="Rama T."/>
        </authorList>
    </citation>
    <scope>NUCLEOTIDE SEQUENCE</scope>
    <source>
        <strain evidence="4">TRa018bII</strain>
    </source>
</reference>
<evidence type="ECO:0000313" key="5">
    <source>
        <dbReference type="Proteomes" id="UP000824998"/>
    </source>
</evidence>
<feature type="domain" description="Tyrosinase copper-binding" evidence="3">
    <location>
        <begin position="300"/>
        <end position="311"/>
    </location>
</feature>
<dbReference type="GO" id="GO:0046872">
    <property type="term" value="F:metal ion binding"/>
    <property type="evidence" value="ECO:0007669"/>
    <property type="project" value="UniProtKB-KW"/>
</dbReference>
<evidence type="ECO:0000259" key="2">
    <source>
        <dbReference type="PROSITE" id="PS00497"/>
    </source>
</evidence>
<evidence type="ECO:0000259" key="3">
    <source>
        <dbReference type="PROSITE" id="PS00498"/>
    </source>
</evidence>
<keyword evidence="5" id="KW-1185">Reference proteome</keyword>
<accession>A0A9P7YAX7</accession>
<dbReference type="Proteomes" id="UP000824998">
    <property type="component" value="Unassembled WGS sequence"/>
</dbReference>
<dbReference type="InterPro" id="IPR050316">
    <property type="entry name" value="Tyrosinase/Hemocyanin"/>
</dbReference>
<dbReference type="OrthoDB" id="1658288at2759"/>
<proteinExistence type="predicted"/>
<dbReference type="PROSITE" id="PS00497">
    <property type="entry name" value="TYROSINASE_1"/>
    <property type="match status" value="1"/>
</dbReference>
<dbReference type="SUPFAM" id="SSF48056">
    <property type="entry name" value="Di-copper centre-containing domain"/>
    <property type="match status" value="1"/>
</dbReference>
<dbReference type="Gene3D" id="1.10.1280.10">
    <property type="entry name" value="Di-copper center containing domain from catechol oxidase"/>
    <property type="match status" value="1"/>
</dbReference>
<dbReference type="GO" id="GO:0016491">
    <property type="term" value="F:oxidoreductase activity"/>
    <property type="evidence" value="ECO:0007669"/>
    <property type="project" value="InterPro"/>
</dbReference>
<dbReference type="PANTHER" id="PTHR11474:SF131">
    <property type="entry name" value="TYROSINASE COPPER-BINDING DOMAIN-CONTAINING PROTEIN"/>
    <property type="match status" value="1"/>
</dbReference>